<accession>A0ABN7T672</accession>
<evidence type="ECO:0000256" key="3">
    <source>
        <dbReference type="ARBA" id="ARBA00022723"/>
    </source>
</evidence>
<evidence type="ECO:0000256" key="4">
    <source>
        <dbReference type="ARBA" id="ARBA00022737"/>
    </source>
</evidence>
<proteinExistence type="inferred from homology"/>
<sequence length="353" mass="41285">MIKELTKKQFILFYDDLFSVTHSGKEGLSFRKLGERVFLTINKDSTIDFKEFQYLMFFHSEASEEVKKTFIYKLHDLDDGGDVDWKEFRTVARLMRGKDDKKQSKELEEQIKSEFKEKAGSDRKISKAEFLASSYSTSCEMYKLLIHAKVRRKMGFTTKPHGTDEIMQRTGFTKAQVQILQRKFNRIAFRSKLGRITGEAPYISRERFIDYYVDFFHTHHKSGNPTPFASLVFDSIDDGEDEIAKIEFHEFANLIRLHVNASDEERKLWIYNLHDLDESGIIEEKEFVDVARCMKGTIGYFTEEDKKKTIDEFRKIAGENNSIEKDEFLQSDYVTNCAIFKSLTSNPLFQPLA</sequence>
<evidence type="ECO:0000256" key="5">
    <source>
        <dbReference type="ARBA" id="ARBA00022837"/>
    </source>
</evidence>
<dbReference type="PANTHER" id="PTHR23055">
    <property type="entry name" value="CALCIUM BINDING PROTEINS"/>
    <property type="match status" value="1"/>
</dbReference>
<evidence type="ECO:0000256" key="1">
    <source>
        <dbReference type="ARBA" id="ARBA00006049"/>
    </source>
</evidence>
<dbReference type="SUPFAM" id="SSF47473">
    <property type="entry name" value="EF-hand"/>
    <property type="match status" value="2"/>
</dbReference>
<organism evidence="8 9">
    <name type="scientific">Oikopleura dioica</name>
    <name type="common">Tunicate</name>
    <dbReference type="NCBI Taxonomy" id="34765"/>
    <lineage>
        <taxon>Eukaryota</taxon>
        <taxon>Metazoa</taxon>
        <taxon>Chordata</taxon>
        <taxon>Tunicata</taxon>
        <taxon>Appendicularia</taxon>
        <taxon>Copelata</taxon>
        <taxon>Oikopleuridae</taxon>
        <taxon>Oikopleura</taxon>
    </lineage>
</organism>
<evidence type="ECO:0000256" key="6">
    <source>
        <dbReference type="ARBA" id="ARBA00023288"/>
    </source>
</evidence>
<dbReference type="InterPro" id="IPR018247">
    <property type="entry name" value="EF_Hand_1_Ca_BS"/>
</dbReference>
<name>A0ABN7T672_OIKDI</name>
<dbReference type="PROSITE" id="PS00018">
    <property type="entry name" value="EF_HAND_1"/>
    <property type="match status" value="2"/>
</dbReference>
<dbReference type="PANTHER" id="PTHR23055:SF178">
    <property type="entry name" value="NEUROCALCIN HOMOLOG"/>
    <property type="match status" value="1"/>
</dbReference>
<comment type="similarity">
    <text evidence="1">Belongs to the recoverin family.</text>
</comment>
<dbReference type="InterPro" id="IPR011992">
    <property type="entry name" value="EF-hand-dom_pair"/>
</dbReference>
<reference evidence="8 9" key="1">
    <citation type="submission" date="2021-04" db="EMBL/GenBank/DDBJ databases">
        <authorList>
            <person name="Bliznina A."/>
        </authorList>
    </citation>
    <scope>NUCLEOTIDE SEQUENCE [LARGE SCALE GENOMIC DNA]</scope>
</reference>
<evidence type="ECO:0000256" key="2">
    <source>
        <dbReference type="ARBA" id="ARBA00022707"/>
    </source>
</evidence>
<feature type="domain" description="EF-hand" evidence="7">
    <location>
        <begin position="262"/>
        <end position="297"/>
    </location>
</feature>
<keyword evidence="5" id="KW-0106">Calcium</keyword>
<evidence type="ECO:0000313" key="8">
    <source>
        <dbReference type="EMBL" id="CAG5111178.1"/>
    </source>
</evidence>
<protein>
    <submittedName>
        <fullName evidence="8">Oidioi.mRNA.OKI2018_I69.chr2.g5510.t1.cds</fullName>
    </submittedName>
</protein>
<keyword evidence="9" id="KW-1185">Reference proteome</keyword>
<dbReference type="Gene3D" id="1.10.238.10">
    <property type="entry name" value="EF-hand"/>
    <property type="match status" value="2"/>
</dbReference>
<dbReference type="PROSITE" id="PS50222">
    <property type="entry name" value="EF_HAND_2"/>
    <property type="match status" value="1"/>
</dbReference>
<dbReference type="InterPro" id="IPR028846">
    <property type="entry name" value="Recoverin"/>
</dbReference>
<evidence type="ECO:0000259" key="7">
    <source>
        <dbReference type="PROSITE" id="PS50222"/>
    </source>
</evidence>
<keyword evidence="4" id="KW-0677">Repeat</keyword>
<gene>
    <name evidence="8" type="ORF">OKIOD_LOCUS14275</name>
</gene>
<keyword evidence="6" id="KW-0449">Lipoprotein</keyword>
<keyword evidence="3" id="KW-0479">Metal-binding</keyword>
<keyword evidence="2" id="KW-0519">Myristate</keyword>
<dbReference type="InterPro" id="IPR002048">
    <property type="entry name" value="EF_hand_dom"/>
</dbReference>
<dbReference type="Proteomes" id="UP001158576">
    <property type="component" value="Chromosome 2"/>
</dbReference>
<dbReference type="EMBL" id="OU015567">
    <property type="protein sequence ID" value="CAG5111178.1"/>
    <property type="molecule type" value="Genomic_DNA"/>
</dbReference>
<evidence type="ECO:0000313" key="9">
    <source>
        <dbReference type="Proteomes" id="UP001158576"/>
    </source>
</evidence>